<protein>
    <submittedName>
        <fullName evidence="9">Carbon starvation protein CstA</fullName>
    </submittedName>
</protein>
<dbReference type="FunCoup" id="A0A1I1Y052">
    <property type="interactions" value="96"/>
</dbReference>
<feature type="transmembrane region" description="Helical" evidence="7">
    <location>
        <begin position="160"/>
        <end position="177"/>
    </location>
</feature>
<dbReference type="RefSeq" id="WP_010526254.1">
    <property type="nucleotide sequence ID" value="NZ_AFSL01000006.1"/>
</dbReference>
<dbReference type="InterPro" id="IPR003706">
    <property type="entry name" value="CstA_N"/>
</dbReference>
<comment type="similarity">
    <text evidence="2">Belongs to the peptide transporter carbon starvation (CstA) (TC 2.A.114) family.</text>
</comment>
<proteinExistence type="inferred from homology"/>
<feature type="transmembrane region" description="Helical" evidence="7">
    <location>
        <begin position="6"/>
        <end position="28"/>
    </location>
</feature>
<feature type="domain" description="CstA N-terminal" evidence="8">
    <location>
        <begin position="322"/>
        <end position="435"/>
    </location>
</feature>
<feature type="transmembrane region" description="Helical" evidence="7">
    <location>
        <begin position="452"/>
        <end position="472"/>
    </location>
</feature>
<dbReference type="Pfam" id="PF02554">
    <property type="entry name" value="CstA"/>
    <property type="match status" value="3"/>
</dbReference>
<feature type="transmembrane region" description="Helical" evidence="7">
    <location>
        <begin position="125"/>
        <end position="145"/>
    </location>
</feature>
<dbReference type="Proteomes" id="UP000181976">
    <property type="component" value="Unassembled WGS sequence"/>
</dbReference>
<keyword evidence="4 7" id="KW-0812">Transmembrane</keyword>
<evidence type="ECO:0000259" key="8">
    <source>
        <dbReference type="Pfam" id="PF02554"/>
    </source>
</evidence>
<organism evidence="9 10">
    <name type="scientific">Thermophagus xiamenensis</name>
    <dbReference type="NCBI Taxonomy" id="385682"/>
    <lineage>
        <taxon>Bacteria</taxon>
        <taxon>Pseudomonadati</taxon>
        <taxon>Bacteroidota</taxon>
        <taxon>Bacteroidia</taxon>
        <taxon>Marinilabiliales</taxon>
        <taxon>Marinilabiliaceae</taxon>
        <taxon>Thermophagus</taxon>
    </lineage>
</organism>
<evidence type="ECO:0000256" key="1">
    <source>
        <dbReference type="ARBA" id="ARBA00004651"/>
    </source>
</evidence>
<feature type="transmembrane region" description="Helical" evidence="7">
    <location>
        <begin position="233"/>
        <end position="250"/>
    </location>
</feature>
<evidence type="ECO:0000256" key="2">
    <source>
        <dbReference type="ARBA" id="ARBA00007755"/>
    </source>
</evidence>
<dbReference type="GO" id="GO:0009267">
    <property type="term" value="P:cellular response to starvation"/>
    <property type="evidence" value="ECO:0007669"/>
    <property type="project" value="InterPro"/>
</dbReference>
<accession>A0A1I1Y052</accession>
<name>A0A1I1Y052_9BACT</name>
<reference evidence="9 10" key="1">
    <citation type="submission" date="2016-10" db="EMBL/GenBank/DDBJ databases">
        <authorList>
            <person name="de Groot N.N."/>
        </authorList>
    </citation>
    <scope>NUCLEOTIDE SEQUENCE [LARGE SCALE GENOMIC DNA]</scope>
    <source>
        <strain evidence="9 10">DSM 19012</strain>
    </source>
</reference>
<dbReference type="EMBL" id="FONA01000007">
    <property type="protein sequence ID" value="SFE12926.1"/>
    <property type="molecule type" value="Genomic_DNA"/>
</dbReference>
<evidence type="ECO:0000256" key="6">
    <source>
        <dbReference type="ARBA" id="ARBA00023136"/>
    </source>
</evidence>
<feature type="transmembrane region" description="Helical" evidence="7">
    <location>
        <begin position="322"/>
        <end position="342"/>
    </location>
</feature>
<feature type="domain" description="CstA N-terminal" evidence="8">
    <location>
        <begin position="3"/>
        <end position="142"/>
    </location>
</feature>
<comment type="subcellular location">
    <subcellularLocation>
        <location evidence="1">Cell membrane</location>
        <topology evidence="1">Multi-pass membrane protein</topology>
    </subcellularLocation>
</comment>
<keyword evidence="5 7" id="KW-1133">Transmembrane helix</keyword>
<evidence type="ECO:0000313" key="9">
    <source>
        <dbReference type="EMBL" id="SFE12926.1"/>
    </source>
</evidence>
<feature type="transmembrane region" description="Helical" evidence="7">
    <location>
        <begin position="369"/>
        <end position="390"/>
    </location>
</feature>
<evidence type="ECO:0000256" key="3">
    <source>
        <dbReference type="ARBA" id="ARBA00022475"/>
    </source>
</evidence>
<dbReference type="PANTHER" id="PTHR30252:SF4">
    <property type="entry name" value="CARBON STARVATION"/>
    <property type="match status" value="1"/>
</dbReference>
<dbReference type="OrthoDB" id="9761224at2"/>
<dbReference type="AlphaFoldDB" id="A0A1I1Y052"/>
<dbReference type="eggNOG" id="COG1966">
    <property type="taxonomic scope" value="Bacteria"/>
</dbReference>
<dbReference type="InParanoid" id="A0A1I1Y052"/>
<keyword evidence="3" id="KW-1003">Cell membrane</keyword>
<evidence type="ECO:0000313" key="10">
    <source>
        <dbReference type="Proteomes" id="UP000181976"/>
    </source>
</evidence>
<dbReference type="PANTHER" id="PTHR30252">
    <property type="entry name" value="INNER MEMBRANE PEPTIDE TRANSPORTER"/>
    <property type="match status" value="1"/>
</dbReference>
<feature type="transmembrane region" description="Helical" evidence="7">
    <location>
        <begin position="184"/>
        <end position="208"/>
    </location>
</feature>
<feature type="transmembrane region" description="Helical" evidence="7">
    <location>
        <begin position="271"/>
        <end position="294"/>
    </location>
</feature>
<sequence>MVTFILSIVGLIAGFFIYGKFVEGFFGASDKNETPALKINNGVDYVPMPTWKVFTIEFLNIAGLGPIFGAILGAMYGPMAYVWIVFGCIFMGAVHDYFSGMLSVRNEGASIPEIVGKYLGPGFQNFMRLFSLLLLIFVGVAFVSGPAELLTTLTNGGLKLWLYVIFAYYLIATLLPINKIIGRIYPLFGAALLIMAIGIAGAMIYYGFVGELTMKEISFSKLKNWHHNPAENILFPMMFIVISCGALSGFHSTQAPMMARCIKKESYGRHVFYGAMIAEGIVAIIWATAAMNFFDGPEGLNSTMQMDGHNPAWVVNEISRSWLGAVGAVFAIIGVIACPITTGDTAFRSARLTIADVLKLDQSSIRKRLWVSIPLFAVGFVLSQLEFATIWKYLGLSNQVLAVVVLWAGAMYLVKVGKPHWMLSLPAVFMTSVCVTYLIVAPVKNGGFFLDPSVGIPLGILLAVAAFIWFLISASRQRG</sequence>
<dbReference type="InterPro" id="IPR051605">
    <property type="entry name" value="CstA"/>
</dbReference>
<keyword evidence="6 7" id="KW-0472">Membrane</keyword>
<keyword evidence="10" id="KW-1185">Reference proteome</keyword>
<evidence type="ECO:0000256" key="7">
    <source>
        <dbReference type="SAM" id="Phobius"/>
    </source>
</evidence>
<feature type="domain" description="CstA N-terminal" evidence="8">
    <location>
        <begin position="148"/>
        <end position="316"/>
    </location>
</feature>
<feature type="transmembrane region" description="Helical" evidence="7">
    <location>
        <begin position="396"/>
        <end position="414"/>
    </location>
</feature>
<gene>
    <name evidence="9" type="ORF">SAMN05444380_10729</name>
</gene>
<evidence type="ECO:0000256" key="4">
    <source>
        <dbReference type="ARBA" id="ARBA00022692"/>
    </source>
</evidence>
<dbReference type="STRING" id="385682.SAMN05444380_10729"/>
<evidence type="ECO:0000256" key="5">
    <source>
        <dbReference type="ARBA" id="ARBA00022989"/>
    </source>
</evidence>
<feature type="transmembrane region" description="Helical" evidence="7">
    <location>
        <begin position="421"/>
        <end position="440"/>
    </location>
</feature>
<dbReference type="GO" id="GO:0005886">
    <property type="term" value="C:plasma membrane"/>
    <property type="evidence" value="ECO:0007669"/>
    <property type="project" value="UniProtKB-SubCell"/>
</dbReference>